<evidence type="ECO:0000313" key="1">
    <source>
        <dbReference type="EMBL" id="KKS24033.1"/>
    </source>
</evidence>
<dbReference type="InterPro" id="IPR009003">
    <property type="entry name" value="Peptidase_S1_PA"/>
</dbReference>
<accession>A0A0G1AFF4</accession>
<name>A0A0G1AFF4_9BACT</name>
<feature type="non-terminal residue" evidence="1">
    <location>
        <position position="1"/>
    </location>
</feature>
<dbReference type="Pfam" id="PF13365">
    <property type="entry name" value="Trypsin_2"/>
    <property type="match status" value="1"/>
</dbReference>
<sequence length="75" mass="7956">GNSLTVTDGIVSGVETDNNGVHYYKTSAKIDHGNSGGIAIEDSGCVIGIPTFVQQGELESIGRILDLKYIFDNLK</sequence>
<gene>
    <name evidence="1" type="ORF">UU82_C0013G0001</name>
</gene>
<comment type="caution">
    <text evidence="1">The sequence shown here is derived from an EMBL/GenBank/DDBJ whole genome shotgun (WGS) entry which is preliminary data.</text>
</comment>
<organism evidence="1 2">
    <name type="scientific">Candidatus Nomurabacteria bacterium GW2011_GWC2_41_8</name>
    <dbReference type="NCBI Taxonomy" id="1618755"/>
    <lineage>
        <taxon>Bacteria</taxon>
        <taxon>Candidatus Nomuraibacteriota</taxon>
    </lineage>
</organism>
<dbReference type="SUPFAM" id="SSF50494">
    <property type="entry name" value="Trypsin-like serine proteases"/>
    <property type="match status" value="1"/>
</dbReference>
<dbReference type="AlphaFoldDB" id="A0A0G1AFF4"/>
<evidence type="ECO:0000313" key="2">
    <source>
        <dbReference type="Proteomes" id="UP000033949"/>
    </source>
</evidence>
<dbReference type="Gene3D" id="2.40.10.120">
    <property type="match status" value="1"/>
</dbReference>
<dbReference type="Proteomes" id="UP000033949">
    <property type="component" value="Unassembled WGS sequence"/>
</dbReference>
<dbReference type="EMBL" id="LCCC01000013">
    <property type="protein sequence ID" value="KKS24033.1"/>
    <property type="molecule type" value="Genomic_DNA"/>
</dbReference>
<reference evidence="1 2" key="1">
    <citation type="journal article" date="2015" name="Nature">
        <title>rRNA introns, odd ribosomes, and small enigmatic genomes across a large radiation of phyla.</title>
        <authorList>
            <person name="Brown C.T."/>
            <person name="Hug L.A."/>
            <person name="Thomas B.C."/>
            <person name="Sharon I."/>
            <person name="Castelle C.J."/>
            <person name="Singh A."/>
            <person name="Wilkins M.J."/>
            <person name="Williams K.H."/>
            <person name="Banfield J.F."/>
        </authorList>
    </citation>
    <scope>NUCLEOTIDE SEQUENCE [LARGE SCALE GENOMIC DNA]</scope>
</reference>
<proteinExistence type="predicted"/>
<protein>
    <submittedName>
        <fullName evidence="1">Uncharacterized protein</fullName>
    </submittedName>
</protein>